<comment type="caution">
    <text evidence="3">The sequence shown here is derived from an EMBL/GenBank/DDBJ whole genome shotgun (WGS) entry which is preliminary data.</text>
</comment>
<evidence type="ECO:0000313" key="3">
    <source>
        <dbReference type="EMBL" id="KAJ6823286.1"/>
    </source>
</evidence>
<dbReference type="PANTHER" id="PTHR33116">
    <property type="entry name" value="REVERSE TRANSCRIPTASE ZINC-BINDING DOMAIN-CONTAINING PROTEIN-RELATED-RELATED"/>
    <property type="match status" value="1"/>
</dbReference>
<evidence type="ECO:0000313" key="4">
    <source>
        <dbReference type="Proteomes" id="UP001140949"/>
    </source>
</evidence>
<feature type="domain" description="Reverse transcriptase zinc-binding" evidence="2">
    <location>
        <begin position="328"/>
        <end position="413"/>
    </location>
</feature>
<dbReference type="PANTHER" id="PTHR33116:SF67">
    <property type="entry name" value="REVERSE TRANSCRIPTASE"/>
    <property type="match status" value="1"/>
</dbReference>
<evidence type="ECO:0000259" key="2">
    <source>
        <dbReference type="Pfam" id="PF13966"/>
    </source>
</evidence>
<organism evidence="3 4">
    <name type="scientific">Iris pallida</name>
    <name type="common">Sweet iris</name>
    <dbReference type="NCBI Taxonomy" id="29817"/>
    <lineage>
        <taxon>Eukaryota</taxon>
        <taxon>Viridiplantae</taxon>
        <taxon>Streptophyta</taxon>
        <taxon>Embryophyta</taxon>
        <taxon>Tracheophyta</taxon>
        <taxon>Spermatophyta</taxon>
        <taxon>Magnoliopsida</taxon>
        <taxon>Liliopsida</taxon>
        <taxon>Asparagales</taxon>
        <taxon>Iridaceae</taxon>
        <taxon>Iridoideae</taxon>
        <taxon>Irideae</taxon>
        <taxon>Iris</taxon>
    </lineage>
</organism>
<evidence type="ECO:0000256" key="1">
    <source>
        <dbReference type="SAM" id="MobiDB-lite"/>
    </source>
</evidence>
<protein>
    <recommendedName>
        <fullName evidence="2">Reverse transcriptase zinc-binding domain-containing protein</fullName>
    </recommendedName>
</protein>
<dbReference type="EMBL" id="JANAVB010023093">
    <property type="protein sequence ID" value="KAJ6823286.1"/>
    <property type="molecule type" value="Genomic_DNA"/>
</dbReference>
<keyword evidence="4" id="KW-1185">Reference proteome</keyword>
<feature type="region of interest" description="Disordered" evidence="1">
    <location>
        <begin position="185"/>
        <end position="232"/>
    </location>
</feature>
<proteinExistence type="predicted"/>
<name>A0AAX6G3H3_IRIPA</name>
<dbReference type="Pfam" id="PF13966">
    <property type="entry name" value="zf-RVT"/>
    <property type="match status" value="1"/>
</dbReference>
<reference evidence="3" key="2">
    <citation type="submission" date="2023-04" db="EMBL/GenBank/DDBJ databases">
        <authorList>
            <person name="Bruccoleri R.E."/>
            <person name="Oakeley E.J."/>
            <person name="Faust A.-M."/>
            <person name="Dessus-Babus S."/>
            <person name="Altorfer M."/>
            <person name="Burckhardt D."/>
            <person name="Oertli M."/>
            <person name="Naumann U."/>
            <person name="Petersen F."/>
            <person name="Wong J."/>
        </authorList>
    </citation>
    <scope>NUCLEOTIDE SEQUENCE</scope>
    <source>
        <strain evidence="3">GSM-AAB239-AS_SAM_17_03QT</strain>
        <tissue evidence="3">Leaf</tissue>
    </source>
</reference>
<sequence length="501" mass="57240">MFSYLLDKIRSKLTDWQNKILSPGGKLVLIKNVLSSIPMYTLAACCPPRAVLRTIERMFAAFFWGSKDGVAKRSWLAWRFVTRTKSEGGLGIKCLNDIMDAFSMKLWWKLRHRKGLWVELLKAKYFRKRHPCDAFMTSKCSHIWRRILRGRKLAEPFISLRLGRGEGSARCEDWIPGGPRLDSVAIPPAEGVTSGTRRGTGRRTRGRSRTQARESADVEAANSTVSQRVGTGELRRSARLAGRRVVLPHRTVTVRVLSDRGRKIRDSRARNSDNGGPAIRSFWTASGWDLSLFLGKFGAEAAGQLREANLTCTSDPDSLVWGDRKGSFTMAAAWRCCRTSHPTSSLFSNIWGKCIPAKWSILMWRVCHNRLPTDDTLQKIGFHLTSRCHCCQVGHGENLQHIFFHGDLAFTVWSAFRGFFKARMHSDFLVFLQRWWRGQDSHHRRSLAGAIIWVLWKNRNRHRYEGRGAGSDFLVREVKRQFRKSLSSCRHLPSIPSWALE</sequence>
<dbReference type="Proteomes" id="UP001140949">
    <property type="component" value="Unassembled WGS sequence"/>
</dbReference>
<dbReference type="InterPro" id="IPR026960">
    <property type="entry name" value="RVT-Znf"/>
</dbReference>
<dbReference type="AlphaFoldDB" id="A0AAX6G3H3"/>
<accession>A0AAX6G3H3</accession>
<reference evidence="3" key="1">
    <citation type="journal article" date="2023" name="GigaByte">
        <title>Genome assembly of the bearded iris, Iris pallida Lam.</title>
        <authorList>
            <person name="Bruccoleri R.E."/>
            <person name="Oakeley E.J."/>
            <person name="Faust A.M.E."/>
            <person name="Altorfer M."/>
            <person name="Dessus-Babus S."/>
            <person name="Burckhardt D."/>
            <person name="Oertli M."/>
            <person name="Naumann U."/>
            <person name="Petersen F."/>
            <person name="Wong J."/>
        </authorList>
    </citation>
    <scope>NUCLEOTIDE SEQUENCE</scope>
    <source>
        <strain evidence="3">GSM-AAB239-AS_SAM_17_03QT</strain>
    </source>
</reference>
<feature type="compositionally biased region" description="Basic residues" evidence="1">
    <location>
        <begin position="199"/>
        <end position="210"/>
    </location>
</feature>
<gene>
    <name evidence="3" type="ORF">M6B38_384385</name>
</gene>